<comment type="caution">
    <text evidence="1">The sequence shown here is derived from an EMBL/GenBank/DDBJ whole genome shotgun (WGS) entry which is preliminary data.</text>
</comment>
<dbReference type="EMBL" id="JABAIK010000004">
    <property type="protein sequence ID" value="NLS12418.1"/>
    <property type="molecule type" value="Genomic_DNA"/>
</dbReference>
<sequence>MTKWLLSVLLLGLIGCAGPIFPVGESSSQWMEFGQTQAQAGEPKQTQTQMSANVSSLTSEQYQSYSEGWDKGQAMYCSQSPQMLAIEERPYMGICDTINPFFREDYNNARQENAF</sequence>
<evidence type="ECO:0000313" key="2">
    <source>
        <dbReference type="Proteomes" id="UP000535589"/>
    </source>
</evidence>
<keyword evidence="2" id="KW-1185">Reference proteome</keyword>
<proteinExistence type="predicted"/>
<evidence type="ECO:0000313" key="1">
    <source>
        <dbReference type="EMBL" id="NLS12418.1"/>
    </source>
</evidence>
<dbReference type="Proteomes" id="UP000535589">
    <property type="component" value="Unassembled WGS sequence"/>
</dbReference>
<dbReference type="RefSeq" id="WP_168835521.1">
    <property type="nucleotide sequence ID" value="NZ_JABAIK010000004.1"/>
</dbReference>
<gene>
    <name evidence="1" type="ORF">HGP28_05835</name>
</gene>
<organism evidence="1 2">
    <name type="scientific">Vibrio agarilyticus</name>
    <dbReference type="NCBI Taxonomy" id="2726741"/>
    <lineage>
        <taxon>Bacteria</taxon>
        <taxon>Pseudomonadati</taxon>
        <taxon>Pseudomonadota</taxon>
        <taxon>Gammaproteobacteria</taxon>
        <taxon>Vibrionales</taxon>
        <taxon>Vibrionaceae</taxon>
        <taxon>Vibrio</taxon>
    </lineage>
</organism>
<protein>
    <submittedName>
        <fullName evidence="1">DUF2799 domain-containing protein</fullName>
    </submittedName>
</protein>
<accession>A0A7X8TQJ5</accession>
<dbReference type="Pfam" id="PF10973">
    <property type="entry name" value="DUF2799"/>
    <property type="match status" value="1"/>
</dbReference>
<name>A0A7X8TQJ5_9VIBR</name>
<dbReference type="AlphaFoldDB" id="A0A7X8TQJ5"/>
<reference evidence="1 2" key="1">
    <citation type="submission" date="2020-04" db="EMBL/GenBank/DDBJ databases">
        <title>Vibrio sp. SM6, a novel species isolated from seawater.</title>
        <authorList>
            <person name="Wang X."/>
        </authorList>
    </citation>
    <scope>NUCLEOTIDE SEQUENCE [LARGE SCALE GENOMIC DNA]</scope>
    <source>
        <strain evidence="1 2">SM6</strain>
    </source>
</reference>
<dbReference type="PROSITE" id="PS51257">
    <property type="entry name" value="PROKAR_LIPOPROTEIN"/>
    <property type="match status" value="1"/>
</dbReference>
<dbReference type="InterPro" id="IPR021242">
    <property type="entry name" value="DUF2799"/>
</dbReference>